<feature type="domain" description="Crassvirus muzzle protein N-terminal region" evidence="3">
    <location>
        <begin position="9"/>
        <end position="892"/>
    </location>
</feature>
<feature type="transmembrane region" description="Helical" evidence="1">
    <location>
        <begin position="948"/>
        <end position="971"/>
    </location>
</feature>
<dbReference type="Pfam" id="PF25731">
    <property type="entry name" value="crAss_MUZ"/>
    <property type="match status" value="2"/>
</dbReference>
<keyword evidence="5" id="KW-1185">Reference proteome</keyword>
<protein>
    <submittedName>
        <fullName evidence="4">Structural protein</fullName>
    </submittedName>
</protein>
<keyword evidence="1" id="KW-0472">Membrane</keyword>
<evidence type="ECO:0000259" key="2">
    <source>
        <dbReference type="Pfam" id="PF25729"/>
    </source>
</evidence>
<evidence type="ECO:0000259" key="3">
    <source>
        <dbReference type="Pfam" id="PF25731"/>
    </source>
</evidence>
<dbReference type="KEGG" id="vg:30307533"/>
<keyword evidence="1" id="KW-1133">Transmembrane helix</keyword>
<reference evidence="4 5" key="1">
    <citation type="submission" date="2016-01" db="EMBL/GenBank/DDBJ databases">
        <title>Molecular aspects and genomic diversity of bacteriophages-specific to fish pathogen Flavobacterium psychrophilum.</title>
        <authorList>
            <person name="Castillo D."/>
            <person name="Middelboe M."/>
        </authorList>
    </citation>
    <scope>NUCLEOTIDE SEQUENCE [LARGE SCALE GENOMIC DNA]</scope>
</reference>
<dbReference type="RefSeq" id="YP_009322032.1">
    <property type="nucleotide sequence ID" value="NC_031914.1"/>
</dbReference>
<dbReference type="InterPro" id="IPR057889">
    <property type="entry name" value="crAss_MUZ_N"/>
</dbReference>
<sequence>MRDNNTVIQPGGLSTDTSYVNQPQGATTFVLNGVNETDDGDINFISNEESNEKCISLKPDFIPIGKCYIGSNETVIFSVSKDNSISEIGILKNNCQYEVQVNDEFSSNADKLNFKIEHQIQATFRLRRGCERTIYFTDDYNKPRYYNLDKSENFLEGGLWVGKKFDLFRTINSLPELLETKILENSGSLLPGSYSILLQYLDEDYNGTKFLELISNINIINDSLKNSYVDIEGSTNIAVDVIKSPPTNKAIQIKLGSLDKSYTYFRLAIVEYNNGTGQVSGVKYTSAISTETNIVLYTGTNASENGTIEEVELSSINSGIYKVGSLEQIDNKLILANISGPQYNYCGLQKYASKIKADVIIKDILLISVHEDHNTKNPLVHHNGLSHQPGDIYSYGIVYIFEDLTESPVFHIPGKNNSLADTTTFTRGQANVKGMKSSNNKNLSEFYINTNSCGINDYWGKDSEGQDLTGTNVRHHRFPTRDEIGIGFVEEIAGSTNTLYKKLALNLEGIIKKSILCTPITDTTCPDYYKAPIFTLTVKYKLNGINKKFTSPNITEFNTPTFIYSNIFLDTDIITDIELWYKESNSSAVQITLTGGNSSLQNNNLIYKISEVSSEEETGIIKYKVPILGIKFSGIDIPSEADSNGKIIGYKIVRQERKDTDKNIMDSAVLLPMLTNNIGQGNFISSSMIAPALDNGSYSYGAVSKNTLQILSPSHKFTDKNMEGYTSIEEVGKFNLITNNVTGHLVQDVQPGSSADGVDDISDNTKDNDGFSLKQMVRMSRVKYNKSTSNKLIIDNIDTDLFNLQPLKTATHSDGESTITNLSCDNKSLILSKKSATVDYNRYKSSEQYYPYVYIKKDNSTFYSNYRNNIYYQTDHKIHVDKTCELYSGDTHISPLKYSNHIYGNTITGRRLSDFNWGGLITTILVTIFAVVISIVTFGAAAPASIAAISLAVGAMLVSVGSIAMFVSGVIDAQDFANLYQEKWSKGLDFTLFDIIYQQLFYEPDTAKPREQLCFRDDTIKWYGETIQDFWFESPLNVSLRVPYNNNISNYLKPLTNISPNRPDKIQFLREVSKNREIDNVDDYWHYRDDSLNWDCYEENYFGKKILEWKNNKWNYRGISEPILYMLNNDHNVNKNIIKYYALPQEYDCCSDCTEKFPHRWHWSEQSFQEELTDNYRMFLPNNYKDISGETGGITNIFKINNDLFLHTEEALWQIPRNYQERVTDQVVSFIGTGSYGELPERKMIDDDTGSSAGSQHKWGLIKTPSGIFFPSENQRKIYQFEGGQLKPISSMGIGNWFQNNMELLLNKQYYNSTGKKYSYNDNPSNPFGTGFISTYDTKKERIIFTKKDFIFNSGVIDNPDFELCVNNGQMTYFPNYNQVIQTEQASGWSYEGLTDCKMKFSKSVTKTRQEHREIQTWHPEVIEQVASGCVNGTWNFQGSHGNTAGSGSDAYNVVYTLCGGTPYNYSVPTIGIVNVDETFTGCYLSPPALSGNFTETFTHIENNECEFNTIITPGYYTTETVIVDIPYSDIEYKYIDGEVLNNPVQANNSWTMSYSLKENKWVSWHSYLPNFYINVPDKFYSWIYGNNNIWKHNKEGHYQTFYDKLNPFVLEYVDNNNPLVTKIYDAIKFQTEAKQYLIDSDSYVDKSNITFNKILLYNTHQISGILDMLVKDVDLEYVNNQVLNSLQSIHIDRNERDWCINDLRDLSVNPNVSIFNKNLTSLQADYFIDKIVNSNRIDYNKDWTEMESFRDKFMVIRLIFDTFDTTRLIMNFSIQDSKVSER</sequence>
<proteinExistence type="predicted"/>
<dbReference type="EMBL" id="KU599877">
    <property type="protein sequence ID" value="ANB40272.1"/>
    <property type="molecule type" value="Genomic_DNA"/>
</dbReference>
<feature type="transmembrane region" description="Helical" evidence="1">
    <location>
        <begin position="917"/>
        <end position="941"/>
    </location>
</feature>
<feature type="domain" description="Crassvirus muzzle protein N-terminal region" evidence="3">
    <location>
        <begin position="1119"/>
        <end position="1317"/>
    </location>
</feature>
<dbReference type="GeneID" id="30307533"/>
<evidence type="ECO:0000313" key="5">
    <source>
        <dbReference type="Proteomes" id="UP000203780"/>
    </source>
</evidence>
<feature type="domain" description="Crassvirus muzzle protein C-terminal" evidence="2">
    <location>
        <begin position="1597"/>
        <end position="1706"/>
    </location>
</feature>
<evidence type="ECO:0000313" key="4">
    <source>
        <dbReference type="EMBL" id="ANB40272.1"/>
    </source>
</evidence>
<name>A0A1B0WKK3_9CAUD</name>
<keyword evidence="1" id="KW-0812">Transmembrane</keyword>
<dbReference type="Pfam" id="PF25729">
    <property type="entry name" value="crAss_MUZ_C"/>
    <property type="match status" value="1"/>
</dbReference>
<organism evidence="4 5">
    <name type="scientific">Flavobacterium phage Fpv1</name>
    <dbReference type="NCBI Taxonomy" id="1792274"/>
    <lineage>
        <taxon>Viruses</taxon>
        <taxon>Duplodnaviria</taxon>
        <taxon>Heunggongvirae</taxon>
        <taxon>Uroviricota</taxon>
        <taxon>Caudoviricetes</taxon>
        <taxon>Fipvunavirus</taxon>
        <taxon>Fipvunavirus Fpv1</taxon>
    </lineage>
</organism>
<accession>A0A1B0WKK3</accession>
<dbReference type="Proteomes" id="UP000203780">
    <property type="component" value="Segment"/>
</dbReference>
<dbReference type="InterPro" id="IPR057888">
    <property type="entry name" value="crAss_MUZ_C"/>
</dbReference>
<evidence type="ECO:0000256" key="1">
    <source>
        <dbReference type="SAM" id="Phobius"/>
    </source>
</evidence>